<sequence>MDLLAWLWWFLFRQSFAEVFWQQGKEISVGSDVQRM</sequence>
<accession>A0A2P2QA52</accession>
<dbReference type="AlphaFoldDB" id="A0A2P2QA52"/>
<evidence type="ECO:0000313" key="2">
    <source>
        <dbReference type="EMBL" id="MBX63866.1"/>
    </source>
</evidence>
<feature type="signal peptide" evidence="1">
    <location>
        <begin position="1"/>
        <end position="17"/>
    </location>
</feature>
<dbReference type="EMBL" id="GGEC01083382">
    <property type="protein sequence ID" value="MBX63866.1"/>
    <property type="molecule type" value="Transcribed_RNA"/>
</dbReference>
<feature type="chain" id="PRO_5015155554" evidence="1">
    <location>
        <begin position="18"/>
        <end position="36"/>
    </location>
</feature>
<organism evidence="2">
    <name type="scientific">Rhizophora mucronata</name>
    <name type="common">Asiatic mangrove</name>
    <dbReference type="NCBI Taxonomy" id="61149"/>
    <lineage>
        <taxon>Eukaryota</taxon>
        <taxon>Viridiplantae</taxon>
        <taxon>Streptophyta</taxon>
        <taxon>Embryophyta</taxon>
        <taxon>Tracheophyta</taxon>
        <taxon>Spermatophyta</taxon>
        <taxon>Magnoliopsida</taxon>
        <taxon>eudicotyledons</taxon>
        <taxon>Gunneridae</taxon>
        <taxon>Pentapetalae</taxon>
        <taxon>rosids</taxon>
        <taxon>fabids</taxon>
        <taxon>Malpighiales</taxon>
        <taxon>Rhizophoraceae</taxon>
        <taxon>Rhizophora</taxon>
    </lineage>
</organism>
<protein>
    <submittedName>
        <fullName evidence="2">Uncharacterized protein</fullName>
    </submittedName>
</protein>
<reference evidence="2" key="1">
    <citation type="submission" date="2018-02" db="EMBL/GenBank/DDBJ databases">
        <title>Rhizophora mucronata_Transcriptome.</title>
        <authorList>
            <person name="Meera S.P."/>
            <person name="Sreeshan A."/>
            <person name="Augustine A."/>
        </authorList>
    </citation>
    <scope>NUCLEOTIDE SEQUENCE</scope>
    <source>
        <tissue evidence="2">Leaf</tissue>
    </source>
</reference>
<name>A0A2P2QA52_RHIMU</name>
<evidence type="ECO:0000256" key="1">
    <source>
        <dbReference type="SAM" id="SignalP"/>
    </source>
</evidence>
<proteinExistence type="predicted"/>
<keyword evidence="1" id="KW-0732">Signal</keyword>